<dbReference type="SUPFAM" id="SSF103473">
    <property type="entry name" value="MFS general substrate transporter"/>
    <property type="match status" value="1"/>
</dbReference>
<feature type="domain" description="Major facilitator superfamily (MFS) profile" evidence="6">
    <location>
        <begin position="83"/>
        <end position="520"/>
    </location>
</feature>
<organism evidence="7 8">
    <name type="scientific">Mytilus edulis</name>
    <name type="common">Blue mussel</name>
    <dbReference type="NCBI Taxonomy" id="6550"/>
    <lineage>
        <taxon>Eukaryota</taxon>
        <taxon>Metazoa</taxon>
        <taxon>Spiralia</taxon>
        <taxon>Lophotrochozoa</taxon>
        <taxon>Mollusca</taxon>
        <taxon>Bivalvia</taxon>
        <taxon>Autobranchia</taxon>
        <taxon>Pteriomorphia</taxon>
        <taxon>Mytilida</taxon>
        <taxon>Mytiloidea</taxon>
        <taxon>Mytilidae</taxon>
        <taxon>Mytilinae</taxon>
        <taxon>Mytilus</taxon>
    </lineage>
</organism>
<feature type="transmembrane region" description="Helical" evidence="5">
    <location>
        <begin position="494"/>
        <end position="513"/>
    </location>
</feature>
<keyword evidence="8" id="KW-1185">Reference proteome</keyword>
<reference evidence="7" key="1">
    <citation type="submission" date="2021-03" db="EMBL/GenBank/DDBJ databases">
        <authorList>
            <person name="Bekaert M."/>
        </authorList>
    </citation>
    <scope>NUCLEOTIDE SEQUENCE</scope>
</reference>
<evidence type="ECO:0000256" key="5">
    <source>
        <dbReference type="SAM" id="Phobius"/>
    </source>
</evidence>
<comment type="subcellular location">
    <subcellularLocation>
        <location evidence="1">Membrane</location>
        <topology evidence="1">Multi-pass membrane protein</topology>
    </subcellularLocation>
</comment>
<feature type="transmembrane region" description="Helical" evidence="5">
    <location>
        <begin position="20"/>
        <end position="44"/>
    </location>
</feature>
<feature type="transmembrane region" description="Helical" evidence="5">
    <location>
        <begin position="398"/>
        <end position="421"/>
    </location>
</feature>
<feature type="transmembrane region" description="Helical" evidence="5">
    <location>
        <begin position="370"/>
        <end position="391"/>
    </location>
</feature>
<dbReference type="Pfam" id="PF00083">
    <property type="entry name" value="Sugar_tr"/>
    <property type="match status" value="1"/>
</dbReference>
<feature type="transmembrane region" description="Helical" evidence="5">
    <location>
        <begin position="462"/>
        <end position="482"/>
    </location>
</feature>
<evidence type="ECO:0000256" key="1">
    <source>
        <dbReference type="ARBA" id="ARBA00004141"/>
    </source>
</evidence>
<dbReference type="InterPro" id="IPR005828">
    <property type="entry name" value="MFS_sugar_transport-like"/>
</dbReference>
<evidence type="ECO:0000259" key="6">
    <source>
        <dbReference type="PROSITE" id="PS50850"/>
    </source>
</evidence>
<feature type="transmembrane region" description="Helical" evidence="5">
    <location>
        <begin position="260"/>
        <end position="278"/>
    </location>
</feature>
<evidence type="ECO:0000256" key="2">
    <source>
        <dbReference type="ARBA" id="ARBA00022692"/>
    </source>
</evidence>
<dbReference type="OrthoDB" id="10021984at2759"/>
<protein>
    <submittedName>
        <fullName evidence="7">SLC22A4_5</fullName>
    </submittedName>
</protein>
<dbReference type="AlphaFoldDB" id="A0A8S3QQP6"/>
<dbReference type="CDD" id="cd17317">
    <property type="entry name" value="MFS_SLC22"/>
    <property type="match status" value="1"/>
</dbReference>
<dbReference type="InterPro" id="IPR020846">
    <property type="entry name" value="MFS_dom"/>
</dbReference>
<feature type="transmembrane region" description="Helical" evidence="5">
    <location>
        <begin position="336"/>
        <end position="358"/>
    </location>
</feature>
<dbReference type="Proteomes" id="UP000683360">
    <property type="component" value="Unassembled WGS sequence"/>
</dbReference>
<evidence type="ECO:0000313" key="8">
    <source>
        <dbReference type="Proteomes" id="UP000683360"/>
    </source>
</evidence>
<feature type="transmembrane region" description="Helical" evidence="5">
    <location>
        <begin position="174"/>
        <end position="193"/>
    </location>
</feature>
<evidence type="ECO:0000256" key="3">
    <source>
        <dbReference type="ARBA" id="ARBA00022989"/>
    </source>
</evidence>
<feature type="transmembrane region" description="Helical" evidence="5">
    <location>
        <begin position="199"/>
        <end position="219"/>
    </location>
</feature>
<dbReference type="GO" id="GO:0022857">
    <property type="term" value="F:transmembrane transporter activity"/>
    <property type="evidence" value="ECO:0007669"/>
    <property type="project" value="InterPro"/>
</dbReference>
<gene>
    <name evidence="7" type="ORF">MEDL_12153</name>
</gene>
<dbReference type="InterPro" id="IPR036259">
    <property type="entry name" value="MFS_trans_sf"/>
</dbReference>
<dbReference type="Gene3D" id="1.20.1250.20">
    <property type="entry name" value="MFS general substrate transporter like domains"/>
    <property type="match status" value="1"/>
</dbReference>
<comment type="caution">
    <text evidence="7">The sequence shown here is derived from an EMBL/GenBank/DDBJ whole genome shotgun (WGS) entry which is preliminary data.</text>
</comment>
<dbReference type="InterPro" id="IPR005829">
    <property type="entry name" value="Sugar_transporter_CS"/>
</dbReference>
<proteinExistence type="predicted"/>
<keyword evidence="3 5" id="KW-1133">Transmembrane helix</keyword>
<name>A0A8S3QQP6_MYTED</name>
<dbReference type="PROSITE" id="PS50850">
    <property type="entry name" value="MFS"/>
    <property type="match status" value="1"/>
</dbReference>
<accession>A0A8S3QQP6</accession>
<sequence>MYYDDTFRHVGEFGRYQKFLYFLICLPQIFSGIQTFLPVFILHVPDHRCASPMESQMSFALNDQNAFTNNNYTILSGEDNNKITTYFQCDILHEEIDVNSTSDDIENATTYKKEKCNTWIYDKTYFDFTFAMQSDLVCEKKADRTHAVMSFMAGLTGGSLVTGFISDFYGRKKAFMMCICLLIFPNIGLTFVTDYMIFVVLRCVSGFAVGGLLGTGFVLGMEIVGPTKRSWAGLVFEFFWAAGAMILALAAYLIRDWRHLNLVMSVPPVLFLSYIWLVPESPRWLLIKGKIQEAEAILEKTARLNKRFLPSDTLEKISFASKHRGLPLWKACTHPIIMYQLTVILFGWMIVSMVFYGLAMNSGNIGGNLYLNFFMSSFAELIGFAGCLAALHKMGRKPVFAISVLISGAACLLTIFPVLYASTEYQWTAMVLSTLGKVNVSAAFAVMFLYSGEIFPTVIRNSALGIAAFFARVGGMIAPYIIDIAAYIEHDIGKATPLLIFGVTAVVAGIFALKLPETKGVALPETLEDWLNFGKSGLADIEIEVSCEKLNKEEVTKSKEGNLKKKNITNYNEILLLS</sequence>
<dbReference type="EMBL" id="CAJPWZ010000644">
    <property type="protein sequence ID" value="CAG2197269.1"/>
    <property type="molecule type" value="Genomic_DNA"/>
</dbReference>
<evidence type="ECO:0000313" key="7">
    <source>
        <dbReference type="EMBL" id="CAG2197269.1"/>
    </source>
</evidence>
<keyword evidence="4 5" id="KW-0472">Membrane</keyword>
<dbReference type="PANTHER" id="PTHR24064">
    <property type="entry name" value="SOLUTE CARRIER FAMILY 22 MEMBER"/>
    <property type="match status" value="1"/>
</dbReference>
<keyword evidence="2 5" id="KW-0812">Transmembrane</keyword>
<feature type="transmembrane region" description="Helical" evidence="5">
    <location>
        <begin position="427"/>
        <end position="450"/>
    </location>
</feature>
<evidence type="ECO:0000256" key="4">
    <source>
        <dbReference type="ARBA" id="ARBA00023136"/>
    </source>
</evidence>
<dbReference type="GO" id="GO:0016020">
    <property type="term" value="C:membrane"/>
    <property type="evidence" value="ECO:0007669"/>
    <property type="project" value="UniProtKB-SubCell"/>
</dbReference>
<dbReference type="PROSITE" id="PS00217">
    <property type="entry name" value="SUGAR_TRANSPORT_2"/>
    <property type="match status" value="1"/>
</dbReference>
<feature type="transmembrane region" description="Helical" evidence="5">
    <location>
        <begin position="231"/>
        <end position="254"/>
    </location>
</feature>